<evidence type="ECO:0000313" key="8">
    <source>
        <dbReference type="Proteomes" id="UP000002630"/>
    </source>
</evidence>
<evidence type="ECO:0000256" key="6">
    <source>
        <dbReference type="SAM" id="MobiDB-lite"/>
    </source>
</evidence>
<dbReference type="CDD" id="cd12285">
    <property type="entry name" value="RRM3_RBM39_like"/>
    <property type="match status" value="1"/>
</dbReference>
<dbReference type="SUPFAM" id="SSF54928">
    <property type="entry name" value="RNA-binding domain, RBD"/>
    <property type="match status" value="1"/>
</dbReference>
<dbReference type="AlphaFoldDB" id="D7FR18"/>
<reference evidence="7 8" key="1">
    <citation type="journal article" date="2010" name="Nature">
        <title>The Ectocarpus genome and the independent evolution of multicellularity in brown algae.</title>
        <authorList>
            <person name="Cock J.M."/>
            <person name="Sterck L."/>
            <person name="Rouze P."/>
            <person name="Scornet D."/>
            <person name="Allen A.E."/>
            <person name="Amoutzias G."/>
            <person name="Anthouard V."/>
            <person name="Artiguenave F."/>
            <person name="Aury J.M."/>
            <person name="Badger J.H."/>
            <person name="Beszteri B."/>
            <person name="Billiau K."/>
            <person name="Bonnet E."/>
            <person name="Bothwell J.H."/>
            <person name="Bowler C."/>
            <person name="Boyen C."/>
            <person name="Brownlee C."/>
            <person name="Carrano C.J."/>
            <person name="Charrier B."/>
            <person name="Cho G.Y."/>
            <person name="Coelho S.M."/>
            <person name="Collen J."/>
            <person name="Corre E."/>
            <person name="Da Silva C."/>
            <person name="Delage L."/>
            <person name="Delaroque N."/>
            <person name="Dittami S.M."/>
            <person name="Doulbeau S."/>
            <person name="Elias M."/>
            <person name="Farnham G."/>
            <person name="Gachon C.M."/>
            <person name="Gschloessl B."/>
            <person name="Heesch S."/>
            <person name="Jabbari K."/>
            <person name="Jubin C."/>
            <person name="Kawai H."/>
            <person name="Kimura K."/>
            <person name="Kloareg B."/>
            <person name="Kupper F.C."/>
            <person name="Lang D."/>
            <person name="Le Bail A."/>
            <person name="Leblanc C."/>
            <person name="Lerouge P."/>
            <person name="Lohr M."/>
            <person name="Lopez P.J."/>
            <person name="Martens C."/>
            <person name="Maumus F."/>
            <person name="Michel G."/>
            <person name="Miranda-Saavedra D."/>
            <person name="Morales J."/>
            <person name="Moreau H."/>
            <person name="Motomura T."/>
            <person name="Nagasato C."/>
            <person name="Napoli C.A."/>
            <person name="Nelson D.R."/>
            <person name="Nyvall-Collen P."/>
            <person name="Peters A.F."/>
            <person name="Pommier C."/>
            <person name="Potin P."/>
            <person name="Poulain J."/>
            <person name="Quesneville H."/>
            <person name="Read B."/>
            <person name="Rensing S.A."/>
            <person name="Ritter A."/>
            <person name="Rousvoal S."/>
            <person name="Samanta M."/>
            <person name="Samson G."/>
            <person name="Schroeder D.C."/>
            <person name="Segurens B."/>
            <person name="Strittmatter M."/>
            <person name="Tonon T."/>
            <person name="Tregear J.W."/>
            <person name="Valentin K."/>
            <person name="von Dassow P."/>
            <person name="Yamagishi T."/>
            <person name="Van de Peer Y."/>
            <person name="Wincker P."/>
        </authorList>
    </citation>
    <scope>NUCLEOTIDE SEQUENCE [LARGE SCALE GENOMIC DNA]</scope>
    <source>
        <strain evidence="8">Ec32 / CCAP1310/4</strain>
    </source>
</reference>
<sequence length="257" mass="27879">MAAMQERQEQQLQPGQVLDNRRGYIHGNLIGKMEKARLERAAAKNENYVRRKDEIARRKRLGLPLDGLIDAKKLLNGGGGGGDYHDSALPPLPEECGADKHPVVVLRSVYTREESEADPHFFDDLEADMLMECVKFGTVISVATPEEPGYFGCVVITFKTSDGANACAEAMHGRWFDQRQIEALVTGKEVLGKEGGENGGTEDNSSSSGNQGGGNGREAAGEKQEEEEEEETPLGPLLQGPPDSPPPTDLNSFLESV</sequence>
<evidence type="ECO:0008006" key="9">
    <source>
        <dbReference type="Google" id="ProtNLM"/>
    </source>
</evidence>
<evidence type="ECO:0000256" key="1">
    <source>
        <dbReference type="ARBA" id="ARBA00007747"/>
    </source>
</evidence>
<name>D7FR18_ECTSI</name>
<evidence type="ECO:0000256" key="4">
    <source>
        <dbReference type="ARBA" id="ARBA00022884"/>
    </source>
</evidence>
<keyword evidence="3" id="KW-0677">Repeat</keyword>
<dbReference type="GO" id="GO:0000398">
    <property type="term" value="P:mRNA splicing, via spliceosome"/>
    <property type="evidence" value="ECO:0007669"/>
    <property type="project" value="UniProtKB-ARBA"/>
</dbReference>
<evidence type="ECO:0000256" key="5">
    <source>
        <dbReference type="ARBA" id="ARBA00023187"/>
    </source>
</evidence>
<evidence type="ECO:0000313" key="7">
    <source>
        <dbReference type="EMBL" id="CBJ26172.1"/>
    </source>
</evidence>
<dbReference type="EMBL" id="FN648387">
    <property type="protein sequence ID" value="CBJ26172.1"/>
    <property type="molecule type" value="Genomic_DNA"/>
</dbReference>
<dbReference type="STRING" id="2880.D7FR18"/>
<protein>
    <recommendedName>
        <fullName evidence="9">RRM domain-containing protein</fullName>
    </recommendedName>
</protein>
<evidence type="ECO:0000256" key="3">
    <source>
        <dbReference type="ARBA" id="ARBA00022737"/>
    </source>
</evidence>
<organism evidence="7 8">
    <name type="scientific">Ectocarpus siliculosus</name>
    <name type="common">Brown alga</name>
    <name type="synonym">Conferva siliculosa</name>
    <dbReference type="NCBI Taxonomy" id="2880"/>
    <lineage>
        <taxon>Eukaryota</taxon>
        <taxon>Sar</taxon>
        <taxon>Stramenopiles</taxon>
        <taxon>Ochrophyta</taxon>
        <taxon>PX clade</taxon>
        <taxon>Phaeophyceae</taxon>
        <taxon>Ectocarpales</taxon>
        <taxon>Ectocarpaceae</taxon>
        <taxon>Ectocarpus</taxon>
    </lineage>
</organism>
<evidence type="ECO:0000256" key="2">
    <source>
        <dbReference type="ARBA" id="ARBA00022664"/>
    </source>
</evidence>
<keyword evidence="4" id="KW-0694">RNA-binding</keyword>
<dbReference type="InterPro" id="IPR034393">
    <property type="entry name" value="TatSF1-like"/>
</dbReference>
<dbReference type="OrthoDB" id="10258585at2759"/>
<keyword evidence="8" id="KW-1185">Reference proteome</keyword>
<dbReference type="PANTHER" id="PTHR15608">
    <property type="entry name" value="SPLICING FACTOR U2AF-ASSOCIATED PROTEIN 2"/>
    <property type="match status" value="1"/>
</dbReference>
<dbReference type="InterPro" id="IPR035979">
    <property type="entry name" value="RBD_domain_sf"/>
</dbReference>
<comment type="similarity">
    <text evidence="1">Belongs to the HTATSF1 family.</text>
</comment>
<dbReference type="Proteomes" id="UP000002630">
    <property type="component" value="Linkage Group LG14"/>
</dbReference>
<dbReference type="InterPro" id="IPR012677">
    <property type="entry name" value="Nucleotide-bd_a/b_plait_sf"/>
</dbReference>
<proteinExistence type="inferred from homology"/>
<dbReference type="GO" id="GO:0005686">
    <property type="term" value="C:U2 snRNP"/>
    <property type="evidence" value="ECO:0007669"/>
    <property type="project" value="TreeGrafter"/>
</dbReference>
<dbReference type="PANTHER" id="PTHR15608:SF0">
    <property type="entry name" value="HIV TAT-SPECIFIC FACTOR 1"/>
    <property type="match status" value="1"/>
</dbReference>
<dbReference type="FunFam" id="3.30.70.330:FF:000105">
    <property type="entry name" value="HIV Tat-specific factor 1 homolog"/>
    <property type="match status" value="1"/>
</dbReference>
<accession>D7FR18</accession>
<gene>
    <name evidence="7" type="ORF">Esi_0021_0171</name>
</gene>
<feature type="region of interest" description="Disordered" evidence="6">
    <location>
        <begin position="191"/>
        <end position="257"/>
    </location>
</feature>
<dbReference type="Gene3D" id="3.30.70.330">
    <property type="match status" value="1"/>
</dbReference>
<dbReference type="GO" id="GO:0005684">
    <property type="term" value="C:U2-type spliceosomal complex"/>
    <property type="evidence" value="ECO:0007669"/>
    <property type="project" value="TreeGrafter"/>
</dbReference>
<keyword evidence="2" id="KW-0507">mRNA processing</keyword>
<dbReference type="GO" id="GO:0003723">
    <property type="term" value="F:RNA binding"/>
    <property type="evidence" value="ECO:0007669"/>
    <property type="project" value="UniProtKB-KW"/>
</dbReference>
<keyword evidence="5" id="KW-0508">mRNA splicing</keyword>